<feature type="transmembrane region" description="Helical" evidence="2">
    <location>
        <begin position="141"/>
        <end position="159"/>
    </location>
</feature>
<name>A0A9W8A7X9_9FUNG</name>
<feature type="transmembrane region" description="Helical" evidence="2">
    <location>
        <begin position="96"/>
        <end position="120"/>
    </location>
</feature>
<feature type="compositionally biased region" description="Low complexity" evidence="1">
    <location>
        <begin position="571"/>
        <end position="583"/>
    </location>
</feature>
<dbReference type="PANTHER" id="PTHR16130:SF2">
    <property type="entry name" value="LYSOSOMAL COBALAMIN TRANSPORT ESCORT PROTEIN LMBD1"/>
    <property type="match status" value="1"/>
</dbReference>
<feature type="region of interest" description="Disordered" evidence="1">
    <location>
        <begin position="570"/>
        <end position="592"/>
    </location>
</feature>
<gene>
    <name evidence="3" type="ORF">IWQ60_004681</name>
</gene>
<feature type="transmembrane region" description="Helical" evidence="2">
    <location>
        <begin position="368"/>
        <end position="388"/>
    </location>
</feature>
<dbReference type="GO" id="GO:0072665">
    <property type="term" value="P:protein localization to vacuole"/>
    <property type="evidence" value="ECO:0007669"/>
    <property type="project" value="TreeGrafter"/>
</dbReference>
<accession>A0A9W8A7X9</accession>
<dbReference type="GO" id="GO:0005774">
    <property type="term" value="C:vacuolar membrane"/>
    <property type="evidence" value="ECO:0007669"/>
    <property type="project" value="TreeGrafter"/>
</dbReference>
<sequence>MDSPVPLAASWVVYAGLCGVLWLVGLATVRWLRSREDSDTASTATAWYVLTLALCTAALPALDVYLVSATTDPTTGLKYAWATPAVVNQLVTTVAYAHGGLLATMALALFVLVPFVYFYYEEDDAETSAGSRLAAAVKYTLFTALIALVVLATGFIFQARRADPDAPDWFRRLLTETALTRAALFGYGTLVLLGTVGYVFYTSLGLSLVPLNLTRVQPSPAARHNIHRTERELEINRQMQRTLARRYENVRVPVSARDRKLLEEFRKHEAALLVELEACRRASRRSLLFPCSGSACMEAVCRPVRVLLGCVLIAVSWAVVLSVALNALAQIRHSVCGADCGYYFDQALLANPVAVVLVRLADLSPADVGGLLGLSGLLTLCTLVALVYRGVGLLGLWQFYPLTPGGTAPQALLHFASAAALAVPALNHHLATHIAPQYLAYGSQRFCNATTLPPVEFIMTSTTPFTVSLPDCGDQPDLIVPCDVRAPHHLCTPTALSTLAHSLGANFPTLGDALFYAQLVFLVFYILGFAVFLVKACHGTLSIADTPSATAAEANREDDELRAEAQVASPARYRYSTASTSSSGERRPLLTA</sequence>
<dbReference type="OrthoDB" id="73273at2759"/>
<dbReference type="Proteomes" id="UP001150569">
    <property type="component" value="Unassembled WGS sequence"/>
</dbReference>
<proteinExistence type="predicted"/>
<dbReference type="EMBL" id="JANBPT010000232">
    <property type="protein sequence ID" value="KAJ1925245.1"/>
    <property type="molecule type" value="Genomic_DNA"/>
</dbReference>
<keyword evidence="4" id="KW-1185">Reference proteome</keyword>
<feature type="transmembrane region" description="Helical" evidence="2">
    <location>
        <begin position="513"/>
        <end position="534"/>
    </location>
</feature>
<feature type="transmembrane region" description="Helical" evidence="2">
    <location>
        <begin position="44"/>
        <end position="67"/>
    </location>
</feature>
<feature type="transmembrane region" description="Helical" evidence="2">
    <location>
        <begin position="306"/>
        <end position="329"/>
    </location>
</feature>
<keyword evidence="2" id="KW-0472">Membrane</keyword>
<keyword evidence="2" id="KW-0812">Transmembrane</keyword>
<comment type="caution">
    <text evidence="3">The sequence shown here is derived from an EMBL/GenBank/DDBJ whole genome shotgun (WGS) entry which is preliminary data.</text>
</comment>
<dbReference type="InterPro" id="IPR050854">
    <property type="entry name" value="LMBD1_LysCbl_Transport"/>
</dbReference>
<evidence type="ECO:0000256" key="1">
    <source>
        <dbReference type="SAM" id="MobiDB-lite"/>
    </source>
</evidence>
<evidence type="ECO:0000313" key="3">
    <source>
        <dbReference type="EMBL" id="KAJ1925245.1"/>
    </source>
</evidence>
<reference evidence="3" key="1">
    <citation type="submission" date="2022-07" db="EMBL/GenBank/DDBJ databases">
        <title>Phylogenomic reconstructions and comparative analyses of Kickxellomycotina fungi.</title>
        <authorList>
            <person name="Reynolds N.K."/>
            <person name="Stajich J.E."/>
            <person name="Barry K."/>
            <person name="Grigoriev I.V."/>
            <person name="Crous P."/>
            <person name="Smith M.E."/>
        </authorList>
    </citation>
    <scope>NUCLEOTIDE SEQUENCE</scope>
    <source>
        <strain evidence="3">RSA 861</strain>
    </source>
</reference>
<evidence type="ECO:0000256" key="2">
    <source>
        <dbReference type="SAM" id="Phobius"/>
    </source>
</evidence>
<organism evidence="3 4">
    <name type="scientific">Tieghemiomyces parasiticus</name>
    <dbReference type="NCBI Taxonomy" id="78921"/>
    <lineage>
        <taxon>Eukaryota</taxon>
        <taxon>Fungi</taxon>
        <taxon>Fungi incertae sedis</taxon>
        <taxon>Zoopagomycota</taxon>
        <taxon>Kickxellomycotina</taxon>
        <taxon>Dimargaritomycetes</taxon>
        <taxon>Dimargaritales</taxon>
        <taxon>Dimargaritaceae</taxon>
        <taxon>Tieghemiomyces</taxon>
    </lineage>
</organism>
<feature type="transmembrane region" description="Helical" evidence="2">
    <location>
        <begin position="341"/>
        <end position="361"/>
    </location>
</feature>
<keyword evidence="2" id="KW-1133">Transmembrane helix</keyword>
<evidence type="ECO:0000313" key="4">
    <source>
        <dbReference type="Proteomes" id="UP001150569"/>
    </source>
</evidence>
<dbReference type="PANTHER" id="PTHR16130">
    <property type="entry name" value="LYSOSOMAL COBALAMIN TRANSPORTER-RELATED"/>
    <property type="match status" value="1"/>
</dbReference>
<protein>
    <recommendedName>
        <fullName evidence="5">Lysosomal cobalamin transporter</fullName>
    </recommendedName>
</protein>
<evidence type="ECO:0008006" key="5">
    <source>
        <dbReference type="Google" id="ProtNLM"/>
    </source>
</evidence>
<dbReference type="AlphaFoldDB" id="A0A9W8A7X9"/>
<feature type="transmembrane region" description="Helical" evidence="2">
    <location>
        <begin position="12"/>
        <end position="32"/>
    </location>
</feature>
<feature type="transmembrane region" description="Helical" evidence="2">
    <location>
        <begin position="179"/>
        <end position="201"/>
    </location>
</feature>